<dbReference type="InterPro" id="IPR019734">
    <property type="entry name" value="TPR_rpt"/>
</dbReference>
<accession>A0ABM0JWR3</accession>
<dbReference type="GeneID" id="101854587"/>
<proteinExistence type="inferred from homology"/>
<evidence type="ECO:0000256" key="6">
    <source>
        <dbReference type="ARBA" id="ARBA00022989"/>
    </source>
</evidence>
<dbReference type="PROSITE" id="PS50005">
    <property type="entry name" value="TPR"/>
    <property type="match status" value="5"/>
</dbReference>
<protein>
    <submittedName>
        <fullName evidence="15">Mitochondrial import receptor subunit TOM70</fullName>
    </submittedName>
</protein>
<evidence type="ECO:0000256" key="7">
    <source>
        <dbReference type="ARBA" id="ARBA00023128"/>
    </source>
</evidence>
<evidence type="ECO:0000256" key="11">
    <source>
        <dbReference type="SAM" id="Coils"/>
    </source>
</evidence>
<gene>
    <name evidence="15" type="primary">LOC101854587</name>
</gene>
<dbReference type="SMART" id="SM00028">
    <property type="entry name" value="TPR"/>
    <property type="match status" value="7"/>
</dbReference>
<feature type="region of interest" description="Disordered" evidence="12">
    <location>
        <begin position="61"/>
        <end position="87"/>
    </location>
</feature>
<dbReference type="InterPro" id="IPR011990">
    <property type="entry name" value="TPR-like_helical_dom_sf"/>
</dbReference>
<dbReference type="Proteomes" id="UP000694888">
    <property type="component" value="Unplaced"/>
</dbReference>
<evidence type="ECO:0000313" key="15">
    <source>
        <dbReference type="RefSeq" id="XP_005103346.1"/>
    </source>
</evidence>
<evidence type="ECO:0000256" key="8">
    <source>
        <dbReference type="ARBA" id="ARBA00023136"/>
    </source>
</evidence>
<evidence type="ECO:0000256" key="1">
    <source>
        <dbReference type="ARBA" id="ARBA00004572"/>
    </source>
</evidence>
<keyword evidence="11" id="KW-0175">Coiled coil</keyword>
<feature type="coiled-coil region" evidence="11">
    <location>
        <begin position="162"/>
        <end position="189"/>
    </location>
</feature>
<evidence type="ECO:0000256" key="13">
    <source>
        <dbReference type="SAM" id="Phobius"/>
    </source>
</evidence>
<evidence type="ECO:0000256" key="4">
    <source>
        <dbReference type="ARBA" id="ARBA00022787"/>
    </source>
</evidence>
<feature type="repeat" description="TPR" evidence="10">
    <location>
        <begin position="531"/>
        <end position="564"/>
    </location>
</feature>
<feature type="repeat" description="TPR" evidence="10">
    <location>
        <begin position="353"/>
        <end position="386"/>
    </location>
</feature>
<keyword evidence="5 10" id="KW-0802">TPR repeat</keyword>
<keyword evidence="8 13" id="KW-0472">Membrane</keyword>
<feature type="repeat" description="TPR" evidence="10">
    <location>
        <begin position="90"/>
        <end position="123"/>
    </location>
</feature>
<dbReference type="PANTHER" id="PTHR46208">
    <property type="entry name" value="MITOCHONDRIAL IMPORT RECEPTOR SUBUNIT TOM70"/>
    <property type="match status" value="1"/>
</dbReference>
<keyword evidence="7" id="KW-0496">Mitochondrion</keyword>
<keyword evidence="4" id="KW-1000">Mitochondrion outer membrane</keyword>
<evidence type="ECO:0000256" key="12">
    <source>
        <dbReference type="SAM" id="MobiDB-lite"/>
    </source>
</evidence>
<sequence>MATFAKFNDQLKDITEGWSKWQIAACVGAPIALGLAGLWYYNRSKSSNKASLDLSGGDLTTKGDHAESKTKSKNAQKVKPPQAQGRQELAQLAKTKGNKCFKEGKYEEAIACYTEAIKTCPPDIKADMSTFYQNRAAAFENLKKFPEVVEDCDSALELNPRYSKALARRSKAREQLQKYRESLEDITKACLIEGFQNQTYLQAADRVLKTLGKSKAATEYKVKKPTNPSTFYVENYLAGFVNDPVALGFPVVDQDNLKEMGITVKENIGENGAVLLEKPGAFERAKACLSSKEYDQVVSLCDEELSDESSSSYVSQALLLRGTMRLLQGMGDAAFADLDRLGGMEGVSPSLQASALIRAGSLQMQKDASENALSYFEKAESVDPKNSDVFHHFGQQLLQLEKLDEAIKKFDTSIELSPDFPTSYVQKYYAVHRKAIVTEDLSLLTKAKTGFEETIQKFPQCSDALILYAQALSDQGNFADAEKFFKKAQEVQPRNANNVVHRGLMTLQWKGDVDQTLKLLEEALRIDPTCQYAFEIRGTIEVQRGNLSEAVKSFKQAIALSNSESEMAHLFSLMEAAEVQVKVARDLNIQLPSNMM</sequence>
<dbReference type="PANTHER" id="PTHR46208:SF1">
    <property type="entry name" value="MITOCHONDRIAL IMPORT RECEPTOR SUBUNIT TOM70"/>
    <property type="match status" value="1"/>
</dbReference>
<feature type="transmembrane region" description="Helical" evidence="13">
    <location>
        <begin position="21"/>
        <end position="41"/>
    </location>
</feature>
<keyword evidence="15" id="KW-0675">Receptor</keyword>
<dbReference type="RefSeq" id="XP_005103346.1">
    <property type="nucleotide sequence ID" value="XM_005103289.3"/>
</dbReference>
<evidence type="ECO:0000256" key="10">
    <source>
        <dbReference type="PROSITE-ProRule" id="PRU00339"/>
    </source>
</evidence>
<dbReference type="Gene3D" id="1.25.40.10">
    <property type="entry name" value="Tetratricopeptide repeat domain"/>
    <property type="match status" value="2"/>
</dbReference>
<dbReference type="SUPFAM" id="SSF48452">
    <property type="entry name" value="TPR-like"/>
    <property type="match status" value="2"/>
</dbReference>
<evidence type="ECO:0000256" key="3">
    <source>
        <dbReference type="ARBA" id="ARBA00022737"/>
    </source>
</evidence>
<organism evidence="14 15">
    <name type="scientific">Aplysia californica</name>
    <name type="common">California sea hare</name>
    <dbReference type="NCBI Taxonomy" id="6500"/>
    <lineage>
        <taxon>Eukaryota</taxon>
        <taxon>Metazoa</taxon>
        <taxon>Spiralia</taxon>
        <taxon>Lophotrochozoa</taxon>
        <taxon>Mollusca</taxon>
        <taxon>Gastropoda</taxon>
        <taxon>Heterobranchia</taxon>
        <taxon>Euthyneura</taxon>
        <taxon>Tectipleura</taxon>
        <taxon>Aplysiida</taxon>
        <taxon>Aplysioidea</taxon>
        <taxon>Aplysiidae</taxon>
        <taxon>Aplysia</taxon>
    </lineage>
</organism>
<reference evidence="15" key="1">
    <citation type="submission" date="2025-08" db="UniProtKB">
        <authorList>
            <consortium name="RefSeq"/>
        </authorList>
    </citation>
    <scope>IDENTIFICATION</scope>
</reference>
<name>A0ABM0JWR3_APLCA</name>
<keyword evidence="6 13" id="KW-1133">Transmembrane helix</keyword>
<keyword evidence="14" id="KW-1185">Reference proteome</keyword>
<evidence type="ECO:0000313" key="14">
    <source>
        <dbReference type="Proteomes" id="UP000694888"/>
    </source>
</evidence>
<feature type="repeat" description="TPR" evidence="10">
    <location>
        <begin position="462"/>
        <end position="495"/>
    </location>
</feature>
<keyword evidence="2 13" id="KW-0812">Transmembrane</keyword>
<dbReference type="Pfam" id="PF13181">
    <property type="entry name" value="TPR_8"/>
    <property type="match status" value="2"/>
</dbReference>
<evidence type="ECO:0000256" key="5">
    <source>
        <dbReference type="ARBA" id="ARBA00022803"/>
    </source>
</evidence>
<dbReference type="Pfam" id="PF14559">
    <property type="entry name" value="TPR_19"/>
    <property type="match status" value="1"/>
</dbReference>
<comment type="subcellular location">
    <subcellularLocation>
        <location evidence="1">Mitochondrion outer membrane</location>
        <topology evidence="1">Single-pass membrane protein</topology>
    </subcellularLocation>
</comment>
<evidence type="ECO:0000256" key="2">
    <source>
        <dbReference type="ARBA" id="ARBA00022692"/>
    </source>
</evidence>
<evidence type="ECO:0000256" key="9">
    <source>
        <dbReference type="ARBA" id="ARBA00038030"/>
    </source>
</evidence>
<keyword evidence="3" id="KW-0677">Repeat</keyword>
<feature type="compositionally biased region" description="Basic and acidic residues" evidence="12">
    <location>
        <begin position="61"/>
        <end position="70"/>
    </location>
</feature>
<feature type="repeat" description="TPR" evidence="10">
    <location>
        <begin position="387"/>
        <end position="420"/>
    </location>
</feature>
<comment type="similarity">
    <text evidence="9">Belongs to the Tom70 family.</text>
</comment>